<gene>
    <name evidence="1" type="ORF">ACFFLS_10100</name>
</gene>
<evidence type="ECO:0000313" key="1">
    <source>
        <dbReference type="EMBL" id="MFC0077392.1"/>
    </source>
</evidence>
<accession>A0ABV6BPK4</accession>
<dbReference type="Proteomes" id="UP001589734">
    <property type="component" value="Unassembled WGS sequence"/>
</dbReference>
<reference evidence="1 2" key="1">
    <citation type="submission" date="2024-09" db="EMBL/GenBank/DDBJ databases">
        <authorList>
            <person name="Sun Q."/>
            <person name="Mori K."/>
        </authorList>
    </citation>
    <scope>NUCLEOTIDE SEQUENCE [LARGE SCALE GENOMIC DNA]</scope>
    <source>
        <strain evidence="1 2">CGMCC 1.12926</strain>
    </source>
</reference>
<protein>
    <submittedName>
        <fullName evidence="1">Uncharacterized protein</fullName>
    </submittedName>
</protein>
<dbReference type="EMBL" id="JBHLYW010000008">
    <property type="protein sequence ID" value="MFC0077392.1"/>
    <property type="molecule type" value="Genomic_DNA"/>
</dbReference>
<keyword evidence="2" id="KW-1185">Reference proteome</keyword>
<organism evidence="1 2">
    <name type="scientific">Flavobacterium procerum</name>
    <dbReference type="NCBI Taxonomy" id="1455569"/>
    <lineage>
        <taxon>Bacteria</taxon>
        <taxon>Pseudomonadati</taxon>
        <taxon>Bacteroidota</taxon>
        <taxon>Flavobacteriia</taxon>
        <taxon>Flavobacteriales</taxon>
        <taxon>Flavobacteriaceae</taxon>
        <taxon>Flavobacterium</taxon>
    </lineage>
</organism>
<evidence type="ECO:0000313" key="2">
    <source>
        <dbReference type="Proteomes" id="UP001589734"/>
    </source>
</evidence>
<sequence length="172" mass="20988">MKEIGTKKEIFIAIDKEISGKWFSKISFVINEHNFGYEEQENLSFLCVDFEVFKIAIDNEIQMYKDDYFWSFTDDELINKWNNYFNSKTIEELEHPEIELFDEKFNTAKIPFTNRFFNLWTFIGYVKEDKWQWKVWKTINPEEILHFEISTQSLNEILIQTPDYLRKEVFLD</sequence>
<name>A0ABV6BPK4_9FLAO</name>
<comment type="caution">
    <text evidence="1">The sequence shown here is derived from an EMBL/GenBank/DDBJ whole genome shotgun (WGS) entry which is preliminary data.</text>
</comment>
<dbReference type="RefSeq" id="WP_379689348.1">
    <property type="nucleotide sequence ID" value="NZ_JBHLYW010000008.1"/>
</dbReference>
<proteinExistence type="predicted"/>